<keyword evidence="3" id="KW-1185">Reference proteome</keyword>
<evidence type="ECO:0000313" key="3">
    <source>
        <dbReference type="Proteomes" id="UP001054945"/>
    </source>
</evidence>
<reference evidence="2 3" key="1">
    <citation type="submission" date="2021-06" db="EMBL/GenBank/DDBJ databases">
        <title>Caerostris extrusa draft genome.</title>
        <authorList>
            <person name="Kono N."/>
            <person name="Arakawa K."/>
        </authorList>
    </citation>
    <scope>NUCLEOTIDE SEQUENCE [LARGE SCALE GENOMIC DNA]</scope>
</reference>
<protein>
    <submittedName>
        <fullName evidence="2">Uncharacterized protein</fullName>
    </submittedName>
</protein>
<dbReference type="AlphaFoldDB" id="A0AAV4XGG0"/>
<feature type="region of interest" description="Disordered" evidence="1">
    <location>
        <begin position="36"/>
        <end position="57"/>
    </location>
</feature>
<sequence length="120" mass="13361">MLLGRKGTISELRSTDFASEKERLQESFPTFCSSLTHQSEESARSEEGEAKQSDRGSIVRMTSSGFSSDLSDWLWNGIIGLISFEEILADQFKEIQTDSNLGQLVVGKDYAEPFVKTCVL</sequence>
<name>A0AAV4XGG0_CAEEX</name>
<accession>A0AAV4XGG0</accession>
<feature type="compositionally biased region" description="Basic and acidic residues" evidence="1">
    <location>
        <begin position="38"/>
        <end position="54"/>
    </location>
</feature>
<dbReference type="Proteomes" id="UP001054945">
    <property type="component" value="Unassembled WGS sequence"/>
</dbReference>
<proteinExistence type="predicted"/>
<evidence type="ECO:0000256" key="1">
    <source>
        <dbReference type="SAM" id="MobiDB-lite"/>
    </source>
</evidence>
<organism evidence="2 3">
    <name type="scientific">Caerostris extrusa</name>
    <name type="common">Bark spider</name>
    <name type="synonym">Caerostris bankana</name>
    <dbReference type="NCBI Taxonomy" id="172846"/>
    <lineage>
        <taxon>Eukaryota</taxon>
        <taxon>Metazoa</taxon>
        <taxon>Ecdysozoa</taxon>
        <taxon>Arthropoda</taxon>
        <taxon>Chelicerata</taxon>
        <taxon>Arachnida</taxon>
        <taxon>Araneae</taxon>
        <taxon>Araneomorphae</taxon>
        <taxon>Entelegynae</taxon>
        <taxon>Araneoidea</taxon>
        <taxon>Araneidae</taxon>
        <taxon>Caerostris</taxon>
    </lineage>
</organism>
<evidence type="ECO:0000313" key="2">
    <source>
        <dbReference type="EMBL" id="GIY92869.1"/>
    </source>
</evidence>
<dbReference type="EMBL" id="BPLR01017595">
    <property type="protein sequence ID" value="GIY92869.1"/>
    <property type="molecule type" value="Genomic_DNA"/>
</dbReference>
<comment type="caution">
    <text evidence="2">The sequence shown here is derived from an EMBL/GenBank/DDBJ whole genome shotgun (WGS) entry which is preliminary data.</text>
</comment>
<gene>
    <name evidence="2" type="ORF">CEXT_79841</name>
</gene>